<reference evidence="9" key="2">
    <citation type="submission" date="2025-05" db="UniProtKB">
        <authorList>
            <consortium name="EnsemblMetazoa"/>
        </authorList>
    </citation>
    <scope>IDENTIFICATION</scope>
    <source>
        <strain evidence="9">Foshan</strain>
    </source>
</reference>
<proteinExistence type="predicted"/>
<keyword evidence="5" id="KW-0325">Glycoprotein</keyword>
<evidence type="ECO:0000256" key="1">
    <source>
        <dbReference type="ARBA" id="ARBA00022669"/>
    </source>
</evidence>
<evidence type="ECO:0000313" key="9">
    <source>
        <dbReference type="EnsemblMetazoa" id="AALFPA23_019523.P28725"/>
    </source>
</evidence>
<feature type="signal peptide" evidence="7">
    <location>
        <begin position="1"/>
        <end position="19"/>
    </location>
</feature>
<keyword evidence="2 7" id="KW-0732">Signal</keyword>
<protein>
    <recommendedName>
        <fullName evidence="8">Chitin-binding type-2 domain-containing protein</fullName>
    </recommendedName>
</protein>
<evidence type="ECO:0000256" key="4">
    <source>
        <dbReference type="ARBA" id="ARBA00023157"/>
    </source>
</evidence>
<dbReference type="Pfam" id="PF01607">
    <property type="entry name" value="CBM_14"/>
    <property type="match status" value="4"/>
</dbReference>
<evidence type="ECO:0000313" key="10">
    <source>
        <dbReference type="Proteomes" id="UP000069940"/>
    </source>
</evidence>
<reference evidence="10" key="1">
    <citation type="journal article" date="2015" name="Proc. Natl. Acad. Sci. U.S.A.">
        <title>Genome sequence of the Asian Tiger mosquito, Aedes albopictus, reveals insights into its biology, genetics, and evolution.</title>
        <authorList>
            <person name="Chen X.G."/>
            <person name="Jiang X."/>
            <person name="Gu J."/>
            <person name="Xu M."/>
            <person name="Wu Y."/>
            <person name="Deng Y."/>
            <person name="Zhang C."/>
            <person name="Bonizzoni M."/>
            <person name="Dermauw W."/>
            <person name="Vontas J."/>
            <person name="Armbruster P."/>
            <person name="Huang X."/>
            <person name="Yang Y."/>
            <person name="Zhang H."/>
            <person name="He W."/>
            <person name="Peng H."/>
            <person name="Liu Y."/>
            <person name="Wu K."/>
            <person name="Chen J."/>
            <person name="Lirakis M."/>
            <person name="Topalis P."/>
            <person name="Van Leeuwen T."/>
            <person name="Hall A.B."/>
            <person name="Jiang X."/>
            <person name="Thorpe C."/>
            <person name="Mueller R.L."/>
            <person name="Sun C."/>
            <person name="Waterhouse R.M."/>
            <person name="Yan G."/>
            <person name="Tu Z.J."/>
            <person name="Fang X."/>
            <person name="James A.A."/>
        </authorList>
    </citation>
    <scope>NUCLEOTIDE SEQUENCE [LARGE SCALE GENOMIC DNA]</scope>
    <source>
        <strain evidence="10">Foshan</strain>
    </source>
</reference>
<keyword evidence="10" id="KW-1185">Reference proteome</keyword>
<accession>A0ABM1ZL53</accession>
<dbReference type="PANTHER" id="PTHR23301">
    <property type="entry name" value="CHITIN BINDING PERITROPHIN-A"/>
    <property type="match status" value="1"/>
</dbReference>
<feature type="domain" description="Chitin-binding type-2" evidence="8">
    <location>
        <begin position="108"/>
        <end position="166"/>
    </location>
</feature>
<feature type="chain" id="PRO_5046101241" description="Chitin-binding type-2 domain-containing protein" evidence="7">
    <location>
        <begin position="20"/>
        <end position="328"/>
    </location>
</feature>
<feature type="domain" description="Chitin-binding type-2" evidence="8">
    <location>
        <begin position="170"/>
        <end position="228"/>
    </location>
</feature>
<keyword evidence="4" id="KW-1015">Disulfide bond</keyword>
<dbReference type="InterPro" id="IPR036508">
    <property type="entry name" value="Chitin-bd_dom_sf"/>
</dbReference>
<evidence type="ECO:0000256" key="2">
    <source>
        <dbReference type="ARBA" id="ARBA00022729"/>
    </source>
</evidence>
<dbReference type="GeneID" id="109403431"/>
<keyword evidence="1" id="KW-0147">Chitin-binding</keyword>
<evidence type="ECO:0000256" key="6">
    <source>
        <dbReference type="SAM" id="MobiDB-lite"/>
    </source>
</evidence>
<dbReference type="SUPFAM" id="SSF57625">
    <property type="entry name" value="Invertebrate chitin-binding proteins"/>
    <property type="match status" value="4"/>
</dbReference>
<name>A0ABM1ZL53_AEDAL</name>
<dbReference type="Proteomes" id="UP000069940">
    <property type="component" value="Unassembled WGS sequence"/>
</dbReference>
<dbReference type="InterPro" id="IPR002557">
    <property type="entry name" value="Chitin-bd_dom"/>
</dbReference>
<evidence type="ECO:0000256" key="3">
    <source>
        <dbReference type="ARBA" id="ARBA00022737"/>
    </source>
</evidence>
<feature type="region of interest" description="Disordered" evidence="6">
    <location>
        <begin position="27"/>
        <end position="51"/>
    </location>
</feature>
<dbReference type="EnsemblMetazoa" id="AALFPA23_019523.R28725">
    <property type="protein sequence ID" value="AALFPA23_019523.P28725"/>
    <property type="gene ID" value="AALFPA23_019523"/>
</dbReference>
<dbReference type="Gene3D" id="2.170.140.10">
    <property type="entry name" value="Chitin binding domain"/>
    <property type="match status" value="4"/>
</dbReference>
<evidence type="ECO:0000256" key="5">
    <source>
        <dbReference type="ARBA" id="ARBA00023180"/>
    </source>
</evidence>
<evidence type="ECO:0000259" key="8">
    <source>
        <dbReference type="PROSITE" id="PS50940"/>
    </source>
</evidence>
<organism evidence="9 10">
    <name type="scientific">Aedes albopictus</name>
    <name type="common">Asian tiger mosquito</name>
    <name type="synonym">Stegomyia albopicta</name>
    <dbReference type="NCBI Taxonomy" id="7160"/>
    <lineage>
        <taxon>Eukaryota</taxon>
        <taxon>Metazoa</taxon>
        <taxon>Ecdysozoa</taxon>
        <taxon>Arthropoda</taxon>
        <taxon>Hexapoda</taxon>
        <taxon>Insecta</taxon>
        <taxon>Pterygota</taxon>
        <taxon>Neoptera</taxon>
        <taxon>Endopterygota</taxon>
        <taxon>Diptera</taxon>
        <taxon>Nematocera</taxon>
        <taxon>Culicoidea</taxon>
        <taxon>Culicidae</taxon>
        <taxon>Culicinae</taxon>
        <taxon>Aedini</taxon>
        <taxon>Aedes</taxon>
        <taxon>Stegomyia</taxon>
    </lineage>
</organism>
<dbReference type="PROSITE" id="PS50940">
    <property type="entry name" value="CHIT_BIND_II"/>
    <property type="match status" value="4"/>
</dbReference>
<feature type="domain" description="Chitin-binding type-2" evidence="8">
    <location>
        <begin position="255"/>
        <end position="311"/>
    </location>
</feature>
<dbReference type="RefSeq" id="XP_062716739.1">
    <property type="nucleotide sequence ID" value="XM_062860755.1"/>
</dbReference>
<feature type="compositionally biased region" description="Polar residues" evidence="6">
    <location>
        <begin position="32"/>
        <end position="43"/>
    </location>
</feature>
<dbReference type="PANTHER" id="PTHR23301:SF0">
    <property type="entry name" value="CHITIN-BINDING TYPE-2 DOMAIN-CONTAINING PROTEIN-RELATED"/>
    <property type="match status" value="1"/>
</dbReference>
<evidence type="ECO:0000256" key="7">
    <source>
        <dbReference type="SAM" id="SignalP"/>
    </source>
</evidence>
<dbReference type="SMART" id="SM00494">
    <property type="entry name" value="ChtBD2"/>
    <property type="match status" value="4"/>
</dbReference>
<feature type="domain" description="Chitin-binding type-2" evidence="8">
    <location>
        <begin position="49"/>
        <end position="107"/>
    </location>
</feature>
<sequence>MSRLIVIGALLLLSGGIQADSLAPVNDEFHRPTTQRPGNSTTPSPIPTRNRCKGQPNDTLFPSINDCAYFVTCQNGLEVELECRPEGTLFDHVRQVCDHPEYVECYEHDRCSVEEDGRIIPSETCSNFIICRNGLKSEEITCVPAGTLFDYQRGVCDHPSNVVCWGSSSPNLCIGKPDGALVPSVECSNFFVCKNEEHDEEITCVPEGTVFDYQREVCDFPENVVCWTPGSGTTPGPDVTTVAPTRPPHPGDLPPGICRGVVIDAMPHPRDCTKFIVCVLGQPTVNQCPPGHIFYPQFRVCGYGNTETCQFDPRWVEEHLQKHDLVEE</sequence>
<keyword evidence="3" id="KW-0677">Repeat</keyword>
<dbReference type="InterPro" id="IPR051940">
    <property type="entry name" value="Chitin_bind-dev_reg"/>
</dbReference>